<feature type="region of interest" description="Disordered" evidence="5">
    <location>
        <begin position="531"/>
        <end position="578"/>
    </location>
</feature>
<dbReference type="GO" id="GO:0007051">
    <property type="term" value="P:spindle organization"/>
    <property type="evidence" value="ECO:0007669"/>
    <property type="project" value="InterPro"/>
</dbReference>
<evidence type="ECO:0000256" key="5">
    <source>
        <dbReference type="SAM" id="MobiDB-lite"/>
    </source>
</evidence>
<dbReference type="InterPro" id="IPR045110">
    <property type="entry name" value="XMAP215"/>
</dbReference>
<accession>A0A1B7TCH3</accession>
<dbReference type="SUPFAM" id="SSF48371">
    <property type="entry name" value="ARM repeat"/>
    <property type="match status" value="1"/>
</dbReference>
<dbReference type="InterPro" id="IPR011989">
    <property type="entry name" value="ARM-like"/>
</dbReference>
<dbReference type="PANTHER" id="PTHR12609">
    <property type="entry name" value="MICROTUBULE ASSOCIATED PROTEIN XMAP215"/>
    <property type="match status" value="1"/>
</dbReference>
<keyword evidence="2" id="KW-0963">Cytoplasm</keyword>
<protein>
    <recommendedName>
        <fullName evidence="6">TOG domain-containing protein</fullName>
    </recommendedName>
</protein>
<dbReference type="GO" id="GO:0051010">
    <property type="term" value="F:microtubule plus-end binding"/>
    <property type="evidence" value="ECO:0007669"/>
    <property type="project" value="InterPro"/>
</dbReference>
<dbReference type="GO" id="GO:0046785">
    <property type="term" value="P:microtubule polymerization"/>
    <property type="evidence" value="ECO:0007669"/>
    <property type="project" value="InterPro"/>
</dbReference>
<evidence type="ECO:0000313" key="8">
    <source>
        <dbReference type="Proteomes" id="UP000092321"/>
    </source>
</evidence>
<dbReference type="GO" id="GO:0005856">
    <property type="term" value="C:cytoskeleton"/>
    <property type="evidence" value="ECO:0007669"/>
    <property type="project" value="UniProtKB-SubCell"/>
</dbReference>
<reference evidence="8" key="1">
    <citation type="journal article" date="2016" name="Proc. Natl. Acad. Sci. U.S.A.">
        <title>Comparative genomics of biotechnologically important yeasts.</title>
        <authorList>
            <person name="Riley R."/>
            <person name="Haridas S."/>
            <person name="Wolfe K.H."/>
            <person name="Lopes M.R."/>
            <person name="Hittinger C.T."/>
            <person name="Goeker M."/>
            <person name="Salamov A.A."/>
            <person name="Wisecaver J.H."/>
            <person name="Long T.M."/>
            <person name="Calvey C.H."/>
            <person name="Aerts A.L."/>
            <person name="Barry K.W."/>
            <person name="Choi C."/>
            <person name="Clum A."/>
            <person name="Coughlan A.Y."/>
            <person name="Deshpande S."/>
            <person name="Douglass A.P."/>
            <person name="Hanson S.J."/>
            <person name="Klenk H.-P."/>
            <person name="LaButti K.M."/>
            <person name="Lapidus A."/>
            <person name="Lindquist E.A."/>
            <person name="Lipzen A.M."/>
            <person name="Meier-Kolthoff J.P."/>
            <person name="Ohm R.A."/>
            <person name="Otillar R.P."/>
            <person name="Pangilinan J.L."/>
            <person name="Peng Y."/>
            <person name="Rokas A."/>
            <person name="Rosa C.A."/>
            <person name="Scheuner C."/>
            <person name="Sibirny A.A."/>
            <person name="Slot J.C."/>
            <person name="Stielow J.B."/>
            <person name="Sun H."/>
            <person name="Kurtzman C.P."/>
            <person name="Blackwell M."/>
            <person name="Grigoriev I.V."/>
            <person name="Jeffries T.W."/>
        </authorList>
    </citation>
    <scope>NUCLEOTIDE SEQUENCE [LARGE SCALE GENOMIC DNA]</scope>
    <source>
        <strain evidence="8">NRRL Y-1626</strain>
    </source>
</reference>
<keyword evidence="4" id="KW-0175">Coiled coil</keyword>
<evidence type="ECO:0000256" key="3">
    <source>
        <dbReference type="ARBA" id="ARBA00023212"/>
    </source>
</evidence>
<dbReference type="SMART" id="SM01349">
    <property type="entry name" value="TOG"/>
    <property type="match status" value="2"/>
</dbReference>
<organism evidence="7 8">
    <name type="scientific">Hanseniaspora valbyensis NRRL Y-1626</name>
    <dbReference type="NCBI Taxonomy" id="766949"/>
    <lineage>
        <taxon>Eukaryota</taxon>
        <taxon>Fungi</taxon>
        <taxon>Dikarya</taxon>
        <taxon>Ascomycota</taxon>
        <taxon>Saccharomycotina</taxon>
        <taxon>Saccharomycetes</taxon>
        <taxon>Saccharomycodales</taxon>
        <taxon>Saccharomycodaceae</taxon>
        <taxon>Hanseniaspora</taxon>
    </lineage>
</organism>
<dbReference type="Proteomes" id="UP000092321">
    <property type="component" value="Unassembled WGS sequence"/>
</dbReference>
<dbReference type="OrthoDB" id="205662at2759"/>
<dbReference type="EMBL" id="LXPE01000018">
    <property type="protein sequence ID" value="OBA26449.1"/>
    <property type="molecule type" value="Genomic_DNA"/>
</dbReference>
<name>A0A1B7TCH3_9ASCO</name>
<comment type="subcellular location">
    <subcellularLocation>
        <location evidence="1">Cytoplasm</location>
        <location evidence="1">Cytoskeleton</location>
    </subcellularLocation>
</comment>
<keyword evidence="3" id="KW-0206">Cytoskeleton</keyword>
<feature type="coiled-coil region" evidence="4">
    <location>
        <begin position="607"/>
        <end position="676"/>
    </location>
</feature>
<dbReference type="Gene3D" id="1.25.10.10">
    <property type="entry name" value="Leucine-rich Repeat Variant"/>
    <property type="match status" value="2"/>
</dbReference>
<evidence type="ECO:0000259" key="6">
    <source>
        <dbReference type="SMART" id="SM01349"/>
    </source>
</evidence>
<dbReference type="InterPro" id="IPR048491">
    <property type="entry name" value="XMAP215_CLASP_TOG"/>
</dbReference>
<sequence length="762" mass="88436">MSDTTTEIDFNTLPLEEQLDHKVWKARVIGYENLTKVLTKNKNNNNELMNIYKSYKLDSFINESNMVALEKGLEAIQTFLVFYNESDGSICTDILPRLINKAICSSPRKLTRETGISILIELVKINNNVNDFIDITLINYDLLGNKKMDKIINGISIILLTIFHNFQTLPTNSETLDNLLKLLLVLSQHSNTKIRKDAFSCLAIIDSLIVDKDLIEDLVFTKWKPIQLKEFVKYKESWIKERDDVEKMEMNKNIKNENESENDVDMIIEEEPEVKVEPVVDPWVNKRSTKILNQDMLIESQFTEELMDSDWKIRVERLNETLKMIEKIRKLDYILEDYTTIFNTLAIRIVKDTNLQVVQLSIELGIKMFRLIRDGHYLVKYIAIILQPMLTRLKDKKVCQFIKDTVMEIVEFHPSKLGCCLDIFLTKFLNHKVLQERYESLALLNELMMKYYKSVNSLLPIQRVDEFLPTIIKFCSEAQPNVRQEGFKFLAIIMKFVVDGEDEIMPILENKLDSLKVKKIVQLKNEIDASVSNDNSNKNSNTSGKKRPAESPLKFENKTRANGIKLHKPSPTENENIINPVNLKPQLKQDVAKPEVIYKKEIVKIVDEKLVNENENLKFQLSRANNENLLLSKELEKIKKEIETIKQHENNTGKENQLLKQENEELKNQINDLNERKVSGMSSYATNISYPKSRNSLSPEFVISLSDGKRIDSLRLSSINSIMSNESIDEFYSKNIKQNDDLKEKVGRIREKIRNISLNSNK</sequence>
<feature type="compositionally biased region" description="Basic and acidic residues" evidence="5">
    <location>
        <begin position="547"/>
        <end position="559"/>
    </location>
</feature>
<comment type="caution">
    <text evidence="7">The sequence shown here is derived from an EMBL/GenBank/DDBJ whole genome shotgun (WGS) entry which is preliminary data.</text>
</comment>
<dbReference type="GO" id="GO:0030951">
    <property type="term" value="P:establishment or maintenance of microtubule cytoskeleton polarity"/>
    <property type="evidence" value="ECO:0007669"/>
    <property type="project" value="InterPro"/>
</dbReference>
<dbReference type="GO" id="GO:0061863">
    <property type="term" value="F:microtubule plus end polymerase"/>
    <property type="evidence" value="ECO:0007669"/>
    <property type="project" value="InterPro"/>
</dbReference>
<evidence type="ECO:0000313" key="7">
    <source>
        <dbReference type="EMBL" id="OBA26449.1"/>
    </source>
</evidence>
<proteinExistence type="predicted"/>
<dbReference type="InterPro" id="IPR034085">
    <property type="entry name" value="TOG"/>
</dbReference>
<dbReference type="Pfam" id="PF21041">
    <property type="entry name" value="XMAP215_CLASP_TOG"/>
    <property type="match status" value="1"/>
</dbReference>
<feature type="domain" description="TOG" evidence="6">
    <location>
        <begin position="282"/>
        <end position="533"/>
    </location>
</feature>
<dbReference type="InterPro" id="IPR016024">
    <property type="entry name" value="ARM-type_fold"/>
</dbReference>
<gene>
    <name evidence="7" type="ORF">HANVADRAFT_49191</name>
</gene>
<feature type="compositionally biased region" description="Low complexity" evidence="5">
    <location>
        <begin position="531"/>
        <end position="543"/>
    </location>
</feature>
<dbReference type="AlphaFoldDB" id="A0A1B7TCH3"/>
<feature type="domain" description="TOG" evidence="6">
    <location>
        <begin position="1"/>
        <end position="245"/>
    </location>
</feature>
<evidence type="ECO:0000256" key="4">
    <source>
        <dbReference type="SAM" id="Coils"/>
    </source>
</evidence>
<evidence type="ECO:0000256" key="1">
    <source>
        <dbReference type="ARBA" id="ARBA00004245"/>
    </source>
</evidence>
<evidence type="ECO:0000256" key="2">
    <source>
        <dbReference type="ARBA" id="ARBA00022490"/>
    </source>
</evidence>
<keyword evidence="8" id="KW-1185">Reference proteome</keyword>